<keyword evidence="3" id="KW-1185">Reference proteome</keyword>
<evidence type="ECO:0000256" key="1">
    <source>
        <dbReference type="SAM" id="MobiDB-lite"/>
    </source>
</evidence>
<name>A0A6A6XKZ0_9PLEO</name>
<dbReference type="Proteomes" id="UP000799757">
    <property type="component" value="Unassembled WGS sequence"/>
</dbReference>
<accession>A0A6A6XKZ0</accession>
<evidence type="ECO:0000313" key="3">
    <source>
        <dbReference type="Proteomes" id="UP000799757"/>
    </source>
</evidence>
<reference evidence="2" key="1">
    <citation type="journal article" date="2020" name="Stud. Mycol.">
        <title>101 Dothideomycetes genomes: a test case for predicting lifestyles and emergence of pathogens.</title>
        <authorList>
            <person name="Haridas S."/>
            <person name="Albert R."/>
            <person name="Binder M."/>
            <person name="Bloem J."/>
            <person name="Labutti K."/>
            <person name="Salamov A."/>
            <person name="Andreopoulos B."/>
            <person name="Baker S."/>
            <person name="Barry K."/>
            <person name="Bills G."/>
            <person name="Bluhm B."/>
            <person name="Cannon C."/>
            <person name="Castanera R."/>
            <person name="Culley D."/>
            <person name="Daum C."/>
            <person name="Ezra D."/>
            <person name="Gonzalez J."/>
            <person name="Henrissat B."/>
            <person name="Kuo A."/>
            <person name="Liang C."/>
            <person name="Lipzen A."/>
            <person name="Lutzoni F."/>
            <person name="Magnuson J."/>
            <person name="Mondo S."/>
            <person name="Nolan M."/>
            <person name="Ohm R."/>
            <person name="Pangilinan J."/>
            <person name="Park H.-J."/>
            <person name="Ramirez L."/>
            <person name="Alfaro M."/>
            <person name="Sun H."/>
            <person name="Tritt A."/>
            <person name="Yoshinaga Y."/>
            <person name="Zwiers L.-H."/>
            <person name="Turgeon B."/>
            <person name="Goodwin S."/>
            <person name="Spatafora J."/>
            <person name="Crous P."/>
            <person name="Grigoriev I."/>
        </authorList>
    </citation>
    <scope>NUCLEOTIDE SEQUENCE</scope>
    <source>
        <strain evidence="2">CBS 109.77</strain>
    </source>
</reference>
<protein>
    <submittedName>
        <fullName evidence="2">Uncharacterized protein</fullName>
    </submittedName>
</protein>
<dbReference type="EMBL" id="MU001813">
    <property type="protein sequence ID" value="KAF2797151.1"/>
    <property type="molecule type" value="Genomic_DNA"/>
</dbReference>
<feature type="region of interest" description="Disordered" evidence="1">
    <location>
        <begin position="76"/>
        <end position="131"/>
    </location>
</feature>
<sequence length="270" mass="29256">MISLSICGVILLPIFSPLFPYLVRVWMTYFHSALTNGSIKLSLFNLSPHHLNPHTVLANYTIPPPNGIPLPAQPLRKVGRGSADGHAQHRPHTQSIQVTRTDCCHQQCAATSSTAPPPSNTPPLPAPPLRAAPPLRLLLHLHLDLHTSASPPRHRHPNPDQRLNPRIHGDPMPQPKHRPPPQRAQTAGLRHPPGPLDLRIRAGHPVHGGLGRAVRRAGRERVRVGAVAWGARRRGGLGVWRARHGDVLCGAGGRGQVEAGEGYEGWGCAT</sequence>
<proteinExistence type="predicted"/>
<gene>
    <name evidence="2" type="ORF">K505DRAFT_148507</name>
</gene>
<organism evidence="2 3">
    <name type="scientific">Melanomma pulvis-pyrius CBS 109.77</name>
    <dbReference type="NCBI Taxonomy" id="1314802"/>
    <lineage>
        <taxon>Eukaryota</taxon>
        <taxon>Fungi</taxon>
        <taxon>Dikarya</taxon>
        <taxon>Ascomycota</taxon>
        <taxon>Pezizomycotina</taxon>
        <taxon>Dothideomycetes</taxon>
        <taxon>Pleosporomycetidae</taxon>
        <taxon>Pleosporales</taxon>
        <taxon>Melanommataceae</taxon>
        <taxon>Melanomma</taxon>
    </lineage>
</organism>
<feature type="region of interest" description="Disordered" evidence="1">
    <location>
        <begin position="147"/>
        <end position="189"/>
    </location>
</feature>
<feature type="compositionally biased region" description="Pro residues" evidence="1">
    <location>
        <begin position="115"/>
        <end position="131"/>
    </location>
</feature>
<evidence type="ECO:0000313" key="2">
    <source>
        <dbReference type="EMBL" id="KAF2797151.1"/>
    </source>
</evidence>
<dbReference type="AlphaFoldDB" id="A0A6A6XKZ0"/>